<accession>A0A2U8QR10</accession>
<dbReference type="Proteomes" id="UP000245429">
    <property type="component" value="Chromosome"/>
</dbReference>
<organism evidence="1 2">
    <name type="scientific">Flavobacterium sediminis</name>
    <dbReference type="NCBI Taxonomy" id="2201181"/>
    <lineage>
        <taxon>Bacteria</taxon>
        <taxon>Pseudomonadati</taxon>
        <taxon>Bacteroidota</taxon>
        <taxon>Flavobacteriia</taxon>
        <taxon>Flavobacteriales</taxon>
        <taxon>Flavobacteriaceae</taxon>
        <taxon>Flavobacterium</taxon>
    </lineage>
</organism>
<proteinExistence type="predicted"/>
<evidence type="ECO:0000313" key="1">
    <source>
        <dbReference type="EMBL" id="AWM12532.1"/>
    </source>
</evidence>
<keyword evidence="2" id="KW-1185">Reference proteome</keyword>
<sequence length="273" mass="32381">MFLKLYHFIQSELTSLYNDPDFRSELYHIAGENTEPIGSLEEIGNTSNYVVIDFNFLFSCVVTETLSELFKRNSQTDKISNWVMQTDLKKEELGYALERLDIIKAKIGRYVFNKIFKIKRSQRLTKDLLLRKMDTVIKVSRDEIATEFGIENKTLNLWITQIYGFDKFKDKEIRFSEYLDLYIRCFVFSDATSFNFEHNRKHFQNLFDKNNKEIKRVYSKKDIIDLSDSDYKTARAQVLDHNKLEFYATMNIFPYTLAQEIIQGMNGRNSLEE</sequence>
<dbReference type="OrthoDB" id="1423965at2"/>
<dbReference type="RefSeq" id="WP_109567941.1">
    <property type="nucleotide sequence ID" value="NZ_CP029463.1"/>
</dbReference>
<dbReference type="KEGG" id="fse:DI487_00700"/>
<protein>
    <submittedName>
        <fullName evidence="1">Uncharacterized protein</fullName>
    </submittedName>
</protein>
<gene>
    <name evidence="1" type="ORF">DI487_00700</name>
</gene>
<dbReference type="EMBL" id="CP029463">
    <property type="protein sequence ID" value="AWM12532.1"/>
    <property type="molecule type" value="Genomic_DNA"/>
</dbReference>
<name>A0A2U8QR10_9FLAO</name>
<dbReference type="AlphaFoldDB" id="A0A2U8QR10"/>
<evidence type="ECO:0000313" key="2">
    <source>
        <dbReference type="Proteomes" id="UP000245429"/>
    </source>
</evidence>
<reference evidence="1 2" key="1">
    <citation type="submission" date="2018-05" db="EMBL/GenBank/DDBJ databases">
        <title>Flavobacterium sp. MEBiC07310.</title>
        <authorList>
            <person name="Baek K."/>
        </authorList>
    </citation>
    <scope>NUCLEOTIDE SEQUENCE [LARGE SCALE GENOMIC DNA]</scope>
    <source>
        <strain evidence="1 2">MEBiC07310</strain>
    </source>
</reference>